<reference evidence="3 4" key="1">
    <citation type="submission" date="2015-09" db="EMBL/GenBank/DDBJ databases">
        <authorList>
            <consortium name="Swine Surveillance"/>
        </authorList>
    </citation>
    <scope>NUCLEOTIDE SEQUENCE [LARGE SCALE GENOMIC DNA]</scope>
    <source>
        <strain evidence="3 4">CECT 8383</strain>
    </source>
</reference>
<evidence type="ECO:0000313" key="3">
    <source>
        <dbReference type="EMBL" id="CUH85632.1"/>
    </source>
</evidence>
<dbReference type="NCBIfam" id="NF005675">
    <property type="entry name" value="PRK07468.1"/>
    <property type="match status" value="1"/>
</dbReference>
<dbReference type="CDD" id="cd06558">
    <property type="entry name" value="crotonase-like"/>
    <property type="match status" value="1"/>
</dbReference>
<dbReference type="InterPro" id="IPR001753">
    <property type="entry name" value="Enoyl-CoA_hydra/iso"/>
</dbReference>
<evidence type="ECO:0000256" key="1">
    <source>
        <dbReference type="ARBA" id="ARBA00005254"/>
    </source>
</evidence>
<dbReference type="EMBL" id="CYSF01000017">
    <property type="protein sequence ID" value="CUH85632.1"/>
    <property type="molecule type" value="Genomic_DNA"/>
</dbReference>
<dbReference type="InterPro" id="IPR029045">
    <property type="entry name" value="ClpP/crotonase-like_dom_sf"/>
</dbReference>
<dbReference type="OrthoDB" id="9795613at2"/>
<dbReference type="Gene3D" id="3.90.226.10">
    <property type="entry name" value="2-enoyl-CoA Hydratase, Chain A, domain 1"/>
    <property type="match status" value="1"/>
</dbReference>
<protein>
    <submittedName>
        <fullName evidence="3">Putative enoyl-CoA hydratase echA8</fullName>
        <ecNumber evidence="3">4.2.1.17</ecNumber>
    </submittedName>
</protein>
<dbReference type="Pfam" id="PF00378">
    <property type="entry name" value="ECH_1"/>
    <property type="match status" value="1"/>
</dbReference>
<dbReference type="GO" id="GO:0008300">
    <property type="term" value="P:isoprenoid catabolic process"/>
    <property type="evidence" value="ECO:0007669"/>
    <property type="project" value="TreeGrafter"/>
</dbReference>
<dbReference type="PROSITE" id="PS00166">
    <property type="entry name" value="ENOYL_COA_HYDRATASE"/>
    <property type="match status" value="1"/>
</dbReference>
<dbReference type="InterPro" id="IPR051683">
    <property type="entry name" value="Enoyl-CoA_Hydratase/Isomerase"/>
</dbReference>
<keyword evidence="3" id="KW-0456">Lyase</keyword>
<organism evidence="3 4">
    <name type="scientific">Thalassovita mediterranea</name>
    <dbReference type="NCBI Taxonomy" id="340021"/>
    <lineage>
        <taxon>Bacteria</taxon>
        <taxon>Pseudomonadati</taxon>
        <taxon>Pseudomonadota</taxon>
        <taxon>Alphaproteobacteria</taxon>
        <taxon>Rhodobacterales</taxon>
        <taxon>Roseobacteraceae</taxon>
        <taxon>Thalassovita</taxon>
    </lineage>
</organism>
<dbReference type="EC" id="4.2.1.17" evidence="3"/>
<comment type="similarity">
    <text evidence="1 2">Belongs to the enoyl-CoA hydratase/isomerase family.</text>
</comment>
<dbReference type="PANTHER" id="PTHR42964:SF1">
    <property type="entry name" value="POLYKETIDE BIOSYNTHESIS ENOYL-COA HYDRATASE PKSH-RELATED"/>
    <property type="match status" value="1"/>
</dbReference>
<name>A0A0P1GSJ7_9RHOB</name>
<evidence type="ECO:0000313" key="4">
    <source>
        <dbReference type="Proteomes" id="UP000051681"/>
    </source>
</evidence>
<sequence length="264" mass="28075">MSDFETIEIERDARGVATLWLAREAKHNAMSAQMIAELHAAADQLGSDDSVRVVVLAARGPSFCAGGDLGWMRQQFEATPEVRKAEAGTLAHMLQALNTLPKPLIGRVQGNAFGGGVGLASVCDVAIGADRVLMGLTETRLGLIPATIGPYVCARMGEARARRVFMSARRFDAAEAVDLGLLARAVPAEELDAAIEAEVAPYLDCAPGAVARAKALLRTLGPQIDDAVISHTIDQLAECWQGTEAPEGIGAFFDKRKPRWQSQG</sequence>
<dbReference type="InterPro" id="IPR018376">
    <property type="entry name" value="Enoyl-CoA_hyd/isom_CS"/>
</dbReference>
<proteinExistence type="inferred from homology"/>
<evidence type="ECO:0000256" key="2">
    <source>
        <dbReference type="RuleBase" id="RU003707"/>
    </source>
</evidence>
<dbReference type="STRING" id="340021.TM5383_02866"/>
<dbReference type="RefSeq" id="WP_058319697.1">
    <property type="nucleotide sequence ID" value="NZ_CYSF01000017.1"/>
</dbReference>
<gene>
    <name evidence="3" type="primary">echA8_7</name>
    <name evidence="3" type="ORF">TM5383_02866</name>
</gene>
<dbReference type="AlphaFoldDB" id="A0A0P1GSJ7"/>
<keyword evidence="4" id="KW-1185">Reference proteome</keyword>
<dbReference type="SUPFAM" id="SSF52096">
    <property type="entry name" value="ClpP/crotonase"/>
    <property type="match status" value="1"/>
</dbReference>
<dbReference type="InterPro" id="IPR014748">
    <property type="entry name" value="Enoyl-CoA_hydra_C"/>
</dbReference>
<dbReference type="Gene3D" id="1.10.12.10">
    <property type="entry name" value="Lyase 2-enoyl-coa Hydratase, Chain A, domain 2"/>
    <property type="match status" value="1"/>
</dbReference>
<dbReference type="GO" id="GO:0004300">
    <property type="term" value="F:enoyl-CoA hydratase activity"/>
    <property type="evidence" value="ECO:0007669"/>
    <property type="project" value="UniProtKB-EC"/>
</dbReference>
<accession>A0A0P1GSJ7</accession>
<dbReference type="PANTHER" id="PTHR42964">
    <property type="entry name" value="ENOYL-COA HYDRATASE"/>
    <property type="match status" value="1"/>
</dbReference>
<dbReference type="Proteomes" id="UP000051681">
    <property type="component" value="Unassembled WGS sequence"/>
</dbReference>